<dbReference type="Proteomes" id="UP000324897">
    <property type="component" value="Chromosome 4"/>
</dbReference>
<reference evidence="3 4" key="1">
    <citation type="journal article" date="2019" name="Sci. Rep.">
        <title>A high-quality genome of Eragrostis curvula grass provides insights into Poaceae evolution and supports new strategies to enhance forage quality.</title>
        <authorList>
            <person name="Carballo J."/>
            <person name="Santos B.A.C.M."/>
            <person name="Zappacosta D."/>
            <person name="Garbus I."/>
            <person name="Selva J.P."/>
            <person name="Gallo C.A."/>
            <person name="Diaz A."/>
            <person name="Albertini E."/>
            <person name="Caccamo M."/>
            <person name="Echenique V."/>
        </authorList>
    </citation>
    <scope>NUCLEOTIDE SEQUENCE [LARGE SCALE GENOMIC DNA]</scope>
    <source>
        <strain evidence="4">cv. Victoria</strain>
        <tissue evidence="3">Leaf</tissue>
    </source>
</reference>
<evidence type="ECO:0000259" key="2">
    <source>
        <dbReference type="Pfam" id="PF03478"/>
    </source>
</evidence>
<protein>
    <recommendedName>
        <fullName evidence="2">KIB1-4 beta-propeller domain-containing protein</fullName>
    </recommendedName>
</protein>
<name>A0A5J9VPQ2_9POAL</name>
<sequence>MPKLASSATQAKLITYGQVKKDCPPRSGSSHPMCRGIRDPRACSTTRTALSCPGCGTKRRAASQARAPSRRAKRRRTLHDPAACHGSSIPIWGAKRARSVLLPAQPPRLEPDPVPLGHCRDRTDLGAGPAGLIAERLLADDVADYISFRAVCRPWRLCCPTDPRAHGVLDRRFHPRHWIMLRETCRAPTPYWRRFMNVSTGRCRDVRIPLLRGHDAFPTTEGLLVLVDRATFVVRLLNPFTRHAAELPPATTLLTLRDLDLRIPVIKLLRVTGAGLAGESTIAVHFRSIETVAVVKPGDAHWTVVDRGTWIRPAMSFAGRFYCATSNAVMVVETSADHPPRLALAAELASPLSRMMMDTVHLVDIEGKLMLVDQRFVSNNSRQFVNGHGSRTYTVYRVDLDARKIVPVRGLGGHAVFIGLKLAVAVSPSVFPSISADAIYLGFDSLFTGRLNNSPIHLIDVTSEPREFNYRSYGPLGVDYHLSKFVEGHRS</sequence>
<evidence type="ECO:0000256" key="1">
    <source>
        <dbReference type="SAM" id="MobiDB-lite"/>
    </source>
</evidence>
<keyword evidence="4" id="KW-1185">Reference proteome</keyword>
<organism evidence="3 4">
    <name type="scientific">Eragrostis curvula</name>
    <name type="common">weeping love grass</name>
    <dbReference type="NCBI Taxonomy" id="38414"/>
    <lineage>
        <taxon>Eukaryota</taxon>
        <taxon>Viridiplantae</taxon>
        <taxon>Streptophyta</taxon>
        <taxon>Embryophyta</taxon>
        <taxon>Tracheophyta</taxon>
        <taxon>Spermatophyta</taxon>
        <taxon>Magnoliopsida</taxon>
        <taxon>Liliopsida</taxon>
        <taxon>Poales</taxon>
        <taxon>Poaceae</taxon>
        <taxon>PACMAD clade</taxon>
        <taxon>Chloridoideae</taxon>
        <taxon>Eragrostideae</taxon>
        <taxon>Eragrostidinae</taxon>
        <taxon>Eragrostis</taxon>
    </lineage>
</organism>
<feature type="non-terminal residue" evidence="3">
    <location>
        <position position="1"/>
    </location>
</feature>
<accession>A0A5J9VPQ2</accession>
<feature type="compositionally biased region" description="Basic residues" evidence="1">
    <location>
        <begin position="68"/>
        <end position="77"/>
    </location>
</feature>
<evidence type="ECO:0000313" key="3">
    <source>
        <dbReference type="EMBL" id="TVU38352.1"/>
    </source>
</evidence>
<dbReference type="AlphaFoldDB" id="A0A5J9VPQ2"/>
<dbReference type="EMBL" id="RWGY01000007">
    <property type="protein sequence ID" value="TVU38352.1"/>
    <property type="molecule type" value="Genomic_DNA"/>
</dbReference>
<comment type="caution">
    <text evidence="3">The sequence shown here is derived from an EMBL/GenBank/DDBJ whole genome shotgun (WGS) entry which is preliminary data.</text>
</comment>
<gene>
    <name evidence="3" type="ORF">EJB05_11715</name>
</gene>
<feature type="domain" description="KIB1-4 beta-propeller" evidence="2">
    <location>
        <begin position="195"/>
        <end position="441"/>
    </location>
</feature>
<dbReference type="PANTHER" id="PTHR33165:SF89">
    <property type="entry name" value="DUF295 DOMAIN-CONTAINING PROTEIN"/>
    <property type="match status" value="1"/>
</dbReference>
<dbReference type="OrthoDB" id="619048at2759"/>
<dbReference type="Gramene" id="TVU38352">
    <property type="protein sequence ID" value="TVU38352"/>
    <property type="gene ID" value="EJB05_11715"/>
</dbReference>
<feature type="region of interest" description="Disordered" evidence="1">
    <location>
        <begin position="60"/>
        <end position="79"/>
    </location>
</feature>
<evidence type="ECO:0000313" key="4">
    <source>
        <dbReference type="Proteomes" id="UP000324897"/>
    </source>
</evidence>
<proteinExistence type="predicted"/>
<dbReference type="PANTHER" id="PTHR33165">
    <property type="entry name" value="F-BOX DOMAIN CONTAINING PROTEIN-LIKE-RELATED"/>
    <property type="match status" value="1"/>
</dbReference>
<dbReference type="InterPro" id="IPR005174">
    <property type="entry name" value="KIB1-4_b-propeller"/>
</dbReference>
<dbReference type="Pfam" id="PF03478">
    <property type="entry name" value="Beta-prop_KIB1-4"/>
    <property type="match status" value="1"/>
</dbReference>